<dbReference type="InterPro" id="IPR050708">
    <property type="entry name" value="T6SS_VgrG/RHS"/>
</dbReference>
<accession>A0ABV9ZVQ9</accession>
<keyword evidence="7" id="KW-1185">Reference proteome</keyword>
<dbReference type="InterPro" id="IPR049082">
    <property type="entry name" value="T7SS_signal"/>
</dbReference>
<dbReference type="InterPro" id="IPR022385">
    <property type="entry name" value="Rhs_assc_core"/>
</dbReference>
<evidence type="ECO:0000259" key="4">
    <source>
        <dbReference type="Pfam" id="PF21725"/>
    </source>
</evidence>
<feature type="domain" description="DUF6531" evidence="3">
    <location>
        <begin position="436"/>
        <end position="507"/>
    </location>
</feature>
<evidence type="ECO:0000259" key="5">
    <source>
        <dbReference type="Pfam" id="PF25023"/>
    </source>
</evidence>
<name>A0ABV9ZVQ9_9ACTN</name>
<evidence type="ECO:0000313" key="7">
    <source>
        <dbReference type="Proteomes" id="UP001596222"/>
    </source>
</evidence>
<evidence type="ECO:0000259" key="3">
    <source>
        <dbReference type="Pfam" id="PF20148"/>
    </source>
</evidence>
<reference evidence="7" key="1">
    <citation type="journal article" date="2019" name="Int. J. Syst. Evol. Microbiol.">
        <title>The Global Catalogue of Microorganisms (GCM) 10K type strain sequencing project: providing services to taxonomists for standard genome sequencing and annotation.</title>
        <authorList>
            <consortium name="The Broad Institute Genomics Platform"/>
            <consortium name="The Broad Institute Genome Sequencing Center for Infectious Disease"/>
            <person name="Wu L."/>
            <person name="Ma J."/>
        </authorList>
    </citation>
    <scope>NUCLEOTIDE SEQUENCE [LARGE SCALE GENOMIC DNA]</scope>
    <source>
        <strain evidence="7">CGMCC 4.1641</strain>
    </source>
</reference>
<protein>
    <submittedName>
        <fullName evidence="6">T7SS-secreted protein</fullName>
    </submittedName>
</protein>
<dbReference type="RefSeq" id="WP_382040264.1">
    <property type="nucleotide sequence ID" value="NZ_JBHSKJ010000006.1"/>
</dbReference>
<dbReference type="Pfam" id="PF05593">
    <property type="entry name" value="RHS_repeat"/>
    <property type="match status" value="8"/>
</dbReference>
<feature type="compositionally biased region" description="Gly residues" evidence="2">
    <location>
        <begin position="626"/>
        <end position="643"/>
    </location>
</feature>
<dbReference type="Proteomes" id="UP001596222">
    <property type="component" value="Unassembled WGS sequence"/>
</dbReference>
<dbReference type="PANTHER" id="PTHR32305:SF15">
    <property type="entry name" value="PROTEIN RHSA-RELATED"/>
    <property type="match status" value="1"/>
</dbReference>
<dbReference type="Gene3D" id="2.180.10.10">
    <property type="entry name" value="RHS repeat-associated core"/>
    <property type="match status" value="3"/>
</dbReference>
<feature type="region of interest" description="Disordered" evidence="2">
    <location>
        <begin position="626"/>
        <end position="649"/>
    </location>
</feature>
<dbReference type="Pfam" id="PF21725">
    <property type="entry name" value="T7SS_signal"/>
    <property type="match status" value="1"/>
</dbReference>
<dbReference type="EMBL" id="JBHSKJ010000006">
    <property type="protein sequence ID" value="MFC5145432.1"/>
    <property type="molecule type" value="Genomic_DNA"/>
</dbReference>
<feature type="region of interest" description="Disordered" evidence="2">
    <location>
        <begin position="395"/>
        <end position="431"/>
    </location>
</feature>
<dbReference type="Pfam" id="PF25023">
    <property type="entry name" value="TEN_YD-shell"/>
    <property type="match status" value="1"/>
</dbReference>
<comment type="caution">
    <text evidence="6">The sequence shown here is derived from an EMBL/GenBank/DDBJ whole genome shotgun (WGS) entry which is preliminary data.</text>
</comment>
<keyword evidence="1" id="KW-0677">Repeat</keyword>
<dbReference type="NCBIfam" id="TIGR03696">
    <property type="entry name" value="Rhs_assc_core"/>
    <property type="match status" value="1"/>
</dbReference>
<dbReference type="InterPro" id="IPR031325">
    <property type="entry name" value="RHS_repeat"/>
</dbReference>
<proteinExistence type="predicted"/>
<dbReference type="PANTHER" id="PTHR32305">
    <property type="match status" value="1"/>
</dbReference>
<evidence type="ECO:0000256" key="2">
    <source>
        <dbReference type="SAM" id="MobiDB-lite"/>
    </source>
</evidence>
<evidence type="ECO:0000313" key="6">
    <source>
        <dbReference type="EMBL" id="MFC5145432.1"/>
    </source>
</evidence>
<sequence>MGVFDPLVKGLDKVGEAAEKGLDKIEKKAGEAVEWGADKAAKGLDRIGAHDEALAVRYLGDRTASELGAEIKEQQLGQTENPLALVHGEPWGIEAAAKHLQAFHKAFDTTHSGLQRVHSGEWKGEGAKGFDTHFAPEPKKWAQAADACESAASALTAYAHTVRWAQKQAMEALRLYKQGTKATEKATKAYNDKVDAYNAKLKAGEDPGARPGTFEDPGAADIKEAHRILGEARKQRNTAAGEAKARIDKAVELAPKEPAFHNRMKGDIQDFAAASNVELLHFGGGVFRAGTDLVKFTRSLDPLDPYNITHPAEYVTGINNTAAGLVSLASHPERIPGTLLGPGWGSDPSEAAGRLTGNFLMGLTSGGVAGAGTRVGAGAAGRGAEAGARAGARAGAKAGARDAGKEGAESAARRAAKEERQEPKKDPKEVEVCETDPVDIVTGRMFLPQTDVTLPGALPLVFSRHVKSGYDCGRWFGPSWASTVDQRLEIDDEGVIFVDEQARLLEYPHPVPGVATYPAKGPRWPLTIEPDGTYSVAEPETGRTRYFAPHSHGLQGDGDGGQALLRQLSDRNGHWIAFEYDAGGTPTAIAHDSGYRIRITTDPDAGRITALHLADTELIRYGYGDGSGSGSEAGSEEGGGGGNLTEVVNSSGRPLRFAYDERGRMTSWTDRNDTHYAYEYDDRDRCVFQSGTEGHMRNTLEYGSPDPGTGVRTTKVTDALGNTNTFTINRRSQIVAVTDPTGATTLSTWDRHDRLLSRTDPLGHRTEFRYDEDGRLVSVFRPDGRRVSATYTALGLPGTTTGPDGTLWRHTYDAAGNRTSTTDPAGAVTTYAYDGAGHLASVTDALGSTTRLTCNRAGLPVEITDPLGAVTSYRRDSFGRVTTVIDPLGSTTRLTWTVEGRLARRISADGAEERWTYDGEGNCTAYTDALGGVTRYEYGPFDVMTARTGPDGVRHEFTHDTRLQLTRVTNPQGLTWDYAYDPAGRPAAETDFDGRTLTYAHDPAGRLVSRTDGTGETITYEHDALGRVVRKVAAGAETTYVHDAAGRLMEAAGPGATLVYSRDRLGRVKSETTNGRTLTFAYDALGRRTRRVTPGGAVSTWTYDAAGRRTSLTASGRVIDVEHDAAGREVARRFGEGVTLSSAWDAVGRLVSQGLEGTGELLQHRAYTYRRDGHLTGITDTTTGSRTFDLDTAGRVTAVHAPDWTERYVYDEAGNQTEATWPATHPGAEAQGARTYTGTRISRAGGIRYEHDAQGRVILRRKTRLSRKPDTWRYEWNAEDRLTGVTTPDGTQWRYAYDPLGRRISKERLTATGEVAERLDFTWDGATLTEQTTTSVEWPNPITLTWDHNGLHPIAQTERISAADAPQREVDRRFFAIVTDLVGTPTELVDETGRTAWRTRSTLWGTTAWSRNGTTYTPLRFPGQYFDPETGLHYNYHRHYDPETARYTTPDPLGLAPAPNPATYVHNPHTWMDPLGLAPCPKNGGGVNGGSWDPDEAPYLYRGISYADGSQPAHWVEAYENAQAGRALPRGGHDDVQRHVGGDEGTDSVFTSWTTDLEDVAREASTYGNGPGIVLRIPNGDGAGYSRVPGVHYPYDESEVTIRGVVGGAEISIGGGPWMRP</sequence>
<feature type="domain" description="Putative T7SS secretion signal" evidence="4">
    <location>
        <begin position="19"/>
        <end position="258"/>
    </location>
</feature>
<dbReference type="InterPro" id="IPR045351">
    <property type="entry name" value="DUF6531"/>
</dbReference>
<dbReference type="Pfam" id="PF20148">
    <property type="entry name" value="DUF6531"/>
    <property type="match status" value="1"/>
</dbReference>
<dbReference type="PRINTS" id="PR00394">
    <property type="entry name" value="RHSPROTEIN"/>
</dbReference>
<evidence type="ECO:0000256" key="1">
    <source>
        <dbReference type="ARBA" id="ARBA00022737"/>
    </source>
</evidence>
<dbReference type="InterPro" id="IPR056823">
    <property type="entry name" value="TEN-like_YD-shell"/>
</dbReference>
<dbReference type="InterPro" id="IPR006530">
    <property type="entry name" value="YD"/>
</dbReference>
<gene>
    <name evidence="6" type="ORF">ACFPP6_12260</name>
</gene>
<feature type="domain" description="Teneurin-like YD-shell" evidence="5">
    <location>
        <begin position="1372"/>
        <end position="1451"/>
    </location>
</feature>
<feature type="compositionally biased region" description="Basic and acidic residues" evidence="2">
    <location>
        <begin position="399"/>
        <end position="431"/>
    </location>
</feature>
<organism evidence="6 7">
    <name type="scientific">Streptomyces aureoversilis</name>
    <dbReference type="NCBI Taxonomy" id="67277"/>
    <lineage>
        <taxon>Bacteria</taxon>
        <taxon>Bacillati</taxon>
        <taxon>Actinomycetota</taxon>
        <taxon>Actinomycetes</taxon>
        <taxon>Kitasatosporales</taxon>
        <taxon>Streptomycetaceae</taxon>
        <taxon>Streptomyces</taxon>
    </lineage>
</organism>
<dbReference type="NCBIfam" id="TIGR01643">
    <property type="entry name" value="YD_repeat_2x"/>
    <property type="match status" value="12"/>
</dbReference>